<evidence type="ECO:0000256" key="6">
    <source>
        <dbReference type="PROSITE-ProRule" id="PRU00169"/>
    </source>
</evidence>
<dbReference type="GO" id="GO:0000156">
    <property type="term" value="F:phosphorelay response regulator activity"/>
    <property type="evidence" value="ECO:0007669"/>
    <property type="project" value="TreeGrafter"/>
</dbReference>
<dbReference type="Pfam" id="PF00486">
    <property type="entry name" value="Trans_reg_C"/>
    <property type="match status" value="1"/>
</dbReference>
<dbReference type="PROSITE" id="PS51755">
    <property type="entry name" value="OMPR_PHOB"/>
    <property type="match status" value="1"/>
</dbReference>
<dbReference type="SUPFAM" id="SSF46894">
    <property type="entry name" value="C-terminal effector domain of the bipartite response regulators"/>
    <property type="match status" value="1"/>
</dbReference>
<dbReference type="InterPro" id="IPR001867">
    <property type="entry name" value="OmpR/PhoB-type_DNA-bd"/>
</dbReference>
<keyword evidence="2" id="KW-0902">Two-component regulatory system</keyword>
<protein>
    <submittedName>
        <fullName evidence="10">Winged helix-turn-helix domain-containing protein</fullName>
    </submittedName>
</protein>
<accession>A0A7X1FUJ8</accession>
<name>A0A7X1FUJ8_9SPHN</name>
<organism evidence="10 11">
    <name type="scientific">Novosphingobium flavum</name>
    <dbReference type="NCBI Taxonomy" id="1778672"/>
    <lineage>
        <taxon>Bacteria</taxon>
        <taxon>Pseudomonadati</taxon>
        <taxon>Pseudomonadota</taxon>
        <taxon>Alphaproteobacteria</taxon>
        <taxon>Sphingomonadales</taxon>
        <taxon>Sphingomonadaceae</taxon>
        <taxon>Novosphingobium</taxon>
    </lineage>
</organism>
<dbReference type="InterPro" id="IPR001789">
    <property type="entry name" value="Sig_transdc_resp-reg_receiver"/>
</dbReference>
<dbReference type="InterPro" id="IPR036388">
    <property type="entry name" value="WH-like_DNA-bd_sf"/>
</dbReference>
<proteinExistence type="predicted"/>
<dbReference type="Pfam" id="PF00072">
    <property type="entry name" value="Response_reg"/>
    <property type="match status" value="1"/>
</dbReference>
<evidence type="ECO:0000259" key="8">
    <source>
        <dbReference type="PROSITE" id="PS50110"/>
    </source>
</evidence>
<reference evidence="10 11" key="1">
    <citation type="submission" date="2020-08" db="EMBL/GenBank/DDBJ databases">
        <title>The genome sequence of type strain Novosphingobium flavum NBRC 111647.</title>
        <authorList>
            <person name="Liu Y."/>
        </authorList>
    </citation>
    <scope>NUCLEOTIDE SEQUENCE [LARGE SCALE GENOMIC DNA]</scope>
    <source>
        <strain evidence="10 11">NBRC 111647</strain>
    </source>
</reference>
<dbReference type="InterPro" id="IPR039420">
    <property type="entry name" value="WalR-like"/>
</dbReference>
<dbReference type="RefSeq" id="WP_185664887.1">
    <property type="nucleotide sequence ID" value="NZ_JACLAW010000010.1"/>
</dbReference>
<dbReference type="InterPro" id="IPR011006">
    <property type="entry name" value="CheY-like_superfamily"/>
</dbReference>
<dbReference type="AlphaFoldDB" id="A0A7X1FUJ8"/>
<evidence type="ECO:0000313" key="10">
    <source>
        <dbReference type="EMBL" id="MBC2666592.1"/>
    </source>
</evidence>
<dbReference type="SUPFAM" id="SSF52172">
    <property type="entry name" value="CheY-like"/>
    <property type="match status" value="1"/>
</dbReference>
<gene>
    <name evidence="10" type="ORF">H7F51_13795</name>
</gene>
<dbReference type="CDD" id="cd00383">
    <property type="entry name" value="trans_reg_C"/>
    <property type="match status" value="1"/>
</dbReference>
<evidence type="ECO:0000256" key="7">
    <source>
        <dbReference type="PROSITE-ProRule" id="PRU01091"/>
    </source>
</evidence>
<dbReference type="SMART" id="SM00862">
    <property type="entry name" value="Trans_reg_C"/>
    <property type="match status" value="1"/>
</dbReference>
<keyword evidence="1 6" id="KW-0597">Phosphoprotein</keyword>
<evidence type="ECO:0000313" key="11">
    <source>
        <dbReference type="Proteomes" id="UP000566813"/>
    </source>
</evidence>
<dbReference type="PANTHER" id="PTHR48111">
    <property type="entry name" value="REGULATOR OF RPOS"/>
    <property type="match status" value="1"/>
</dbReference>
<evidence type="ECO:0000256" key="5">
    <source>
        <dbReference type="ARBA" id="ARBA00023163"/>
    </source>
</evidence>
<dbReference type="Gene3D" id="3.40.50.2300">
    <property type="match status" value="1"/>
</dbReference>
<keyword evidence="4 7" id="KW-0238">DNA-binding</keyword>
<dbReference type="PANTHER" id="PTHR48111:SF1">
    <property type="entry name" value="TWO-COMPONENT RESPONSE REGULATOR ORR33"/>
    <property type="match status" value="1"/>
</dbReference>
<keyword evidence="5" id="KW-0804">Transcription</keyword>
<dbReference type="SMART" id="SM00448">
    <property type="entry name" value="REC"/>
    <property type="match status" value="1"/>
</dbReference>
<feature type="domain" description="OmpR/PhoB-type" evidence="9">
    <location>
        <begin position="133"/>
        <end position="231"/>
    </location>
</feature>
<dbReference type="EMBL" id="JACLAW010000010">
    <property type="protein sequence ID" value="MBC2666592.1"/>
    <property type="molecule type" value="Genomic_DNA"/>
</dbReference>
<dbReference type="InterPro" id="IPR016032">
    <property type="entry name" value="Sig_transdc_resp-reg_C-effctor"/>
</dbReference>
<feature type="domain" description="Response regulatory" evidence="8">
    <location>
        <begin position="6"/>
        <end position="119"/>
    </location>
</feature>
<keyword evidence="3" id="KW-0805">Transcription regulation</keyword>
<dbReference type="Proteomes" id="UP000566813">
    <property type="component" value="Unassembled WGS sequence"/>
</dbReference>
<dbReference type="GO" id="GO:0006355">
    <property type="term" value="P:regulation of DNA-templated transcription"/>
    <property type="evidence" value="ECO:0007669"/>
    <property type="project" value="InterPro"/>
</dbReference>
<feature type="modified residue" description="4-aspartylphosphate" evidence="6">
    <location>
        <position position="52"/>
    </location>
</feature>
<evidence type="ECO:0000256" key="1">
    <source>
        <dbReference type="ARBA" id="ARBA00022553"/>
    </source>
</evidence>
<keyword evidence="11" id="KW-1185">Reference proteome</keyword>
<dbReference type="Gene3D" id="1.10.10.10">
    <property type="entry name" value="Winged helix-like DNA-binding domain superfamily/Winged helix DNA-binding domain"/>
    <property type="match status" value="1"/>
</dbReference>
<dbReference type="GO" id="GO:0000976">
    <property type="term" value="F:transcription cis-regulatory region binding"/>
    <property type="evidence" value="ECO:0007669"/>
    <property type="project" value="TreeGrafter"/>
</dbReference>
<evidence type="ECO:0000259" key="9">
    <source>
        <dbReference type="PROSITE" id="PS51755"/>
    </source>
</evidence>
<evidence type="ECO:0000256" key="4">
    <source>
        <dbReference type="ARBA" id="ARBA00023125"/>
    </source>
</evidence>
<sequence>MAEPVTILLTSTDPALVASLNKLRPDLAVVVAADASSASALPANGSTFAFIDWLLPDLSGLELCRMLRNNAATRAAHLTMVLESHDAEVRRRALTAGADDYIVGPLSAEVLIGRIDAAGHASALPDAPRGAGGSRLRHGELVIDLAAFQVRFQGRLIALRPSELRLLAHFVEFPDQVFTRENLIRRLSREGETIDERTVDVWIGRLRRALRAQGVPDPLRTVRSLGYVLDSPIA</sequence>
<dbReference type="PROSITE" id="PS50110">
    <property type="entry name" value="RESPONSE_REGULATORY"/>
    <property type="match status" value="1"/>
</dbReference>
<feature type="DNA-binding region" description="OmpR/PhoB-type" evidence="7">
    <location>
        <begin position="133"/>
        <end position="231"/>
    </location>
</feature>
<dbReference type="GO" id="GO:0032993">
    <property type="term" value="C:protein-DNA complex"/>
    <property type="evidence" value="ECO:0007669"/>
    <property type="project" value="TreeGrafter"/>
</dbReference>
<dbReference type="GO" id="GO:0005829">
    <property type="term" value="C:cytosol"/>
    <property type="evidence" value="ECO:0007669"/>
    <property type="project" value="TreeGrafter"/>
</dbReference>
<comment type="caution">
    <text evidence="10">The sequence shown here is derived from an EMBL/GenBank/DDBJ whole genome shotgun (WGS) entry which is preliminary data.</text>
</comment>
<evidence type="ECO:0000256" key="2">
    <source>
        <dbReference type="ARBA" id="ARBA00023012"/>
    </source>
</evidence>
<evidence type="ECO:0000256" key="3">
    <source>
        <dbReference type="ARBA" id="ARBA00023015"/>
    </source>
</evidence>